<feature type="domain" description="HTH tetR-type" evidence="5">
    <location>
        <begin position="14"/>
        <end position="74"/>
    </location>
</feature>
<evidence type="ECO:0000256" key="4">
    <source>
        <dbReference type="PROSITE-ProRule" id="PRU00335"/>
    </source>
</evidence>
<comment type="caution">
    <text evidence="6">The sequence shown here is derived from an EMBL/GenBank/DDBJ whole genome shotgun (WGS) entry which is preliminary data.</text>
</comment>
<dbReference type="PROSITE" id="PS50977">
    <property type="entry name" value="HTH_TETR_2"/>
    <property type="match status" value="1"/>
</dbReference>
<keyword evidence="3" id="KW-0804">Transcription</keyword>
<dbReference type="Gene3D" id="1.10.357.10">
    <property type="entry name" value="Tetracycline Repressor, domain 2"/>
    <property type="match status" value="1"/>
</dbReference>
<dbReference type="EMBL" id="JAKVIN010000019">
    <property type="protein sequence ID" value="MCJ8152108.1"/>
    <property type="molecule type" value="Genomic_DNA"/>
</dbReference>
<accession>A0ABT0CU10</accession>
<dbReference type="SUPFAM" id="SSF48498">
    <property type="entry name" value="Tetracyclin repressor-like, C-terminal domain"/>
    <property type="match status" value="1"/>
</dbReference>
<keyword evidence="1" id="KW-0805">Transcription regulation</keyword>
<dbReference type="InterPro" id="IPR050109">
    <property type="entry name" value="HTH-type_TetR-like_transc_reg"/>
</dbReference>
<dbReference type="InterPro" id="IPR036271">
    <property type="entry name" value="Tet_transcr_reg_TetR-rel_C_sf"/>
</dbReference>
<dbReference type="Pfam" id="PF00440">
    <property type="entry name" value="TetR_N"/>
    <property type="match status" value="1"/>
</dbReference>
<dbReference type="InterPro" id="IPR009057">
    <property type="entry name" value="Homeodomain-like_sf"/>
</dbReference>
<reference evidence="6 7" key="1">
    <citation type="submission" date="2022-02" db="EMBL/GenBank/DDBJ databases">
        <title>Shinella B3.7 sp. nov., isolated from Sediment (Zhairuo Island).</title>
        <authorList>
            <person name="Chen G."/>
        </authorList>
    </citation>
    <scope>NUCLEOTIDE SEQUENCE [LARGE SCALE GENOMIC DNA]</scope>
    <source>
        <strain evidence="6 7">B3.7</strain>
    </source>
</reference>
<dbReference type="PANTHER" id="PTHR30055">
    <property type="entry name" value="HTH-TYPE TRANSCRIPTIONAL REGULATOR RUTR"/>
    <property type="match status" value="1"/>
</dbReference>
<evidence type="ECO:0000256" key="3">
    <source>
        <dbReference type="ARBA" id="ARBA00023163"/>
    </source>
</evidence>
<sequence>MKKTKTAERGYHHGDLRDALIHAADDLLAEKGLEGFTLRETARRAGVSPAAPSHHFGGSPGLLTEVAALGYQELADRLKAAGANGSPADRLKAQCVAYVRFAVDFPGRFHLMFRHDLLLKEKPALEAATEQAWEALAKTVLAIRNRPDDAELDQDGEAMLIGIWSTAHGFAHLTLDKKLARVVDCCGEEHDDGALETLFPTIIDTLWVKKLG</sequence>
<evidence type="ECO:0000256" key="2">
    <source>
        <dbReference type="ARBA" id="ARBA00023125"/>
    </source>
</evidence>
<organism evidence="6 7">
    <name type="scientific">Shinella sedimenti</name>
    <dbReference type="NCBI Taxonomy" id="2919913"/>
    <lineage>
        <taxon>Bacteria</taxon>
        <taxon>Pseudomonadati</taxon>
        <taxon>Pseudomonadota</taxon>
        <taxon>Alphaproteobacteria</taxon>
        <taxon>Hyphomicrobiales</taxon>
        <taxon>Rhizobiaceae</taxon>
        <taxon>Shinella</taxon>
    </lineage>
</organism>
<gene>
    <name evidence="6" type="ORF">MKI86_23565</name>
</gene>
<dbReference type="SUPFAM" id="SSF46689">
    <property type="entry name" value="Homeodomain-like"/>
    <property type="match status" value="1"/>
</dbReference>
<evidence type="ECO:0000313" key="7">
    <source>
        <dbReference type="Proteomes" id="UP001201844"/>
    </source>
</evidence>
<protein>
    <submittedName>
        <fullName evidence="6">TetR/AcrR family transcriptional regulator</fullName>
    </submittedName>
</protein>
<keyword evidence="2 4" id="KW-0238">DNA-binding</keyword>
<evidence type="ECO:0000313" key="6">
    <source>
        <dbReference type="EMBL" id="MCJ8152108.1"/>
    </source>
</evidence>
<keyword evidence="7" id="KW-1185">Reference proteome</keyword>
<dbReference type="PANTHER" id="PTHR30055:SF220">
    <property type="entry name" value="TETR-FAMILY REGULATORY PROTEIN"/>
    <property type="match status" value="1"/>
</dbReference>
<proteinExistence type="predicted"/>
<dbReference type="RefSeq" id="WP_241605929.1">
    <property type="nucleotide sequence ID" value="NZ_JAKVIN010000019.1"/>
</dbReference>
<name>A0ABT0CU10_9HYPH</name>
<dbReference type="InterPro" id="IPR025996">
    <property type="entry name" value="MT1864/Rv1816-like_C"/>
</dbReference>
<evidence type="ECO:0000256" key="1">
    <source>
        <dbReference type="ARBA" id="ARBA00023015"/>
    </source>
</evidence>
<evidence type="ECO:0000259" key="5">
    <source>
        <dbReference type="PROSITE" id="PS50977"/>
    </source>
</evidence>
<dbReference type="InterPro" id="IPR001647">
    <property type="entry name" value="HTH_TetR"/>
</dbReference>
<dbReference type="Proteomes" id="UP001201844">
    <property type="component" value="Unassembled WGS sequence"/>
</dbReference>
<feature type="DNA-binding region" description="H-T-H motif" evidence="4">
    <location>
        <begin position="37"/>
        <end position="56"/>
    </location>
</feature>
<dbReference type="Pfam" id="PF13305">
    <property type="entry name" value="TetR_C_33"/>
    <property type="match status" value="1"/>
</dbReference>